<dbReference type="InterPro" id="IPR017996">
    <property type="entry name" value="MRJP/yellow-related"/>
</dbReference>
<evidence type="ECO:0000313" key="6">
    <source>
        <dbReference type="EMBL" id="EDW84069.2"/>
    </source>
</evidence>
<dbReference type="Gene3D" id="2.120.10.30">
    <property type="entry name" value="TolB, C-terminal domain"/>
    <property type="match status" value="2"/>
</dbReference>
<gene>
    <name evidence="6" type="primary">Dwil\GK13342</name>
    <name evidence="6" type="ORF">Dwil_GK13342</name>
</gene>
<evidence type="ECO:0000313" key="7">
    <source>
        <dbReference type="Proteomes" id="UP000007798"/>
    </source>
</evidence>
<keyword evidence="4 5" id="KW-0732">Signal</keyword>
<proteinExistence type="inferred from homology"/>
<dbReference type="SUPFAM" id="SSF75011">
    <property type="entry name" value="3-carboxy-cis,cis-mucoante lactonizing enzyme"/>
    <property type="match status" value="1"/>
</dbReference>
<dbReference type="OrthoDB" id="7776143at2759"/>
<dbReference type="Proteomes" id="UP000007798">
    <property type="component" value="Unassembled WGS sequence"/>
</dbReference>
<dbReference type="PANTHER" id="PTHR10009:SF19">
    <property type="entry name" value="RE55542P"/>
    <property type="match status" value="1"/>
</dbReference>
<evidence type="ECO:0000256" key="1">
    <source>
        <dbReference type="ARBA" id="ARBA00004613"/>
    </source>
</evidence>
<protein>
    <recommendedName>
        <fullName evidence="8">Bee-milk protein</fullName>
    </recommendedName>
</protein>
<sequence length="942" mass="106051">MLRILAISVFLFALAWSGSSALTPSGLQVAKKWKLLRYNFQPQAPITDPNFYNPQNVLITGIAVSDDRVFIATPKLFSGVPSTVNWVSKAQFGDSPILQAYPDWSFSNTARTNFNCSDLILTSVYRLRIDSCNRLWLLDAGISRSLEDYEMTCPPKILVVDLNTDRVVRRIDFPAEVLRGESLFTNMVVDETTAKTCDDVFVYITDTVEPGIIVYDSGKDVTWRVSHPAMYPDPDFAQSEIHNDRFVLMDGVVGLAFDERTGVVYFQPLATDRVFSVHKNVLRAGPLPSSQMLDVKLVGKKSSQGIGLAVSPFDSSLIFSPLTETAIASWNPANNQQSVLAFDRDQLQFIADITTTRSEPGVIYAIASKFHRFFLKNLNPNEFNNRIVRLELPQAQASNSLLGQHLGLPTGPTHNSLLQYGLYNTQAQTSTNALQTYFTSPALTTPFTTKSPFKFETTGIVNYGARNPFTALNQGEAFPPSKATRDNYQRSYLDSLVGSSVPVTRQVTLPTPYTTRNSGYYYQRGRRDLSKKTEEEEPYAILGASSIKQLDKVFEWRNLEFGFSSESERNAAIRNGIYNPDTPVPYDIDVYYPPKGGAPRHFITTPRDEEGVPYSLSYVTKVQRKNGSELQPYPSYDWHSSKGKDCDGLTSAFRMHIDPCGRMWVVDTGFIECQQRCPPQVVAIDLATNKLVHRFRIPESLTKVNVSSFVTVLADVSDPPPHGSCKQTFLYLCDILGFGIVVYDVDKRDSWRIENKYTRPNPNFKKFTIAGESFELFDGPVSVSVTPPGLGVKRNLFFHTLANDLETYIPLDIVNNPSKWKHQHGRSQQSVKELGRRGVQCAASAISKDGFWFCVYMKPIALYGWNIRKPYASSNVKALVVNNETLQFVSGMKVVRRPSDGREELWMLSNRIQKSFGKRNYKEINYRVQRSDIDYLILGQLT</sequence>
<dbReference type="EMBL" id="CH964272">
    <property type="protein sequence ID" value="EDW84069.2"/>
    <property type="molecule type" value="Genomic_DNA"/>
</dbReference>
<dbReference type="STRING" id="7260.B4NKD9"/>
<dbReference type="AlphaFoldDB" id="B4NKD9"/>
<evidence type="ECO:0000256" key="4">
    <source>
        <dbReference type="ARBA" id="ARBA00022729"/>
    </source>
</evidence>
<reference evidence="6 7" key="1">
    <citation type="journal article" date="2007" name="Nature">
        <title>Evolution of genes and genomes on the Drosophila phylogeny.</title>
        <authorList>
            <consortium name="Drosophila 12 Genomes Consortium"/>
            <person name="Clark A.G."/>
            <person name="Eisen M.B."/>
            <person name="Smith D.R."/>
            <person name="Bergman C.M."/>
            <person name="Oliver B."/>
            <person name="Markow T.A."/>
            <person name="Kaufman T.C."/>
            <person name="Kellis M."/>
            <person name="Gelbart W."/>
            <person name="Iyer V.N."/>
            <person name="Pollard D.A."/>
            <person name="Sackton T.B."/>
            <person name="Larracuente A.M."/>
            <person name="Singh N.D."/>
            <person name="Abad J.P."/>
            <person name="Abt D.N."/>
            <person name="Adryan B."/>
            <person name="Aguade M."/>
            <person name="Akashi H."/>
            <person name="Anderson W.W."/>
            <person name="Aquadro C.F."/>
            <person name="Ardell D.H."/>
            <person name="Arguello R."/>
            <person name="Artieri C.G."/>
            <person name="Barbash D.A."/>
            <person name="Barker D."/>
            <person name="Barsanti P."/>
            <person name="Batterham P."/>
            <person name="Batzoglou S."/>
            <person name="Begun D."/>
            <person name="Bhutkar A."/>
            <person name="Blanco E."/>
            <person name="Bosak S.A."/>
            <person name="Bradley R.K."/>
            <person name="Brand A.D."/>
            <person name="Brent M.R."/>
            <person name="Brooks A.N."/>
            <person name="Brown R.H."/>
            <person name="Butlin R.K."/>
            <person name="Caggese C."/>
            <person name="Calvi B.R."/>
            <person name="Bernardo de Carvalho A."/>
            <person name="Caspi A."/>
            <person name="Castrezana S."/>
            <person name="Celniker S.E."/>
            <person name="Chang J.L."/>
            <person name="Chapple C."/>
            <person name="Chatterji S."/>
            <person name="Chinwalla A."/>
            <person name="Civetta A."/>
            <person name="Clifton S.W."/>
            <person name="Comeron J.M."/>
            <person name="Costello J.C."/>
            <person name="Coyne J.A."/>
            <person name="Daub J."/>
            <person name="David R.G."/>
            <person name="Delcher A.L."/>
            <person name="Delehaunty K."/>
            <person name="Do C.B."/>
            <person name="Ebling H."/>
            <person name="Edwards K."/>
            <person name="Eickbush T."/>
            <person name="Evans J.D."/>
            <person name="Filipski A."/>
            <person name="Findeiss S."/>
            <person name="Freyhult E."/>
            <person name="Fulton L."/>
            <person name="Fulton R."/>
            <person name="Garcia A.C."/>
            <person name="Gardiner A."/>
            <person name="Garfield D.A."/>
            <person name="Garvin B.E."/>
            <person name="Gibson G."/>
            <person name="Gilbert D."/>
            <person name="Gnerre S."/>
            <person name="Godfrey J."/>
            <person name="Good R."/>
            <person name="Gotea V."/>
            <person name="Gravely B."/>
            <person name="Greenberg A.J."/>
            <person name="Griffiths-Jones S."/>
            <person name="Gross S."/>
            <person name="Guigo R."/>
            <person name="Gustafson E.A."/>
            <person name="Haerty W."/>
            <person name="Hahn M.W."/>
            <person name="Halligan D.L."/>
            <person name="Halpern A.L."/>
            <person name="Halter G.M."/>
            <person name="Han M.V."/>
            <person name="Heger A."/>
            <person name="Hillier L."/>
            <person name="Hinrichs A.S."/>
            <person name="Holmes I."/>
            <person name="Hoskins R.A."/>
            <person name="Hubisz M.J."/>
            <person name="Hultmark D."/>
            <person name="Huntley M.A."/>
            <person name="Jaffe D.B."/>
            <person name="Jagadeeshan S."/>
            <person name="Jeck W.R."/>
            <person name="Johnson J."/>
            <person name="Jones C.D."/>
            <person name="Jordan W.C."/>
            <person name="Karpen G.H."/>
            <person name="Kataoka E."/>
            <person name="Keightley P.D."/>
            <person name="Kheradpour P."/>
            <person name="Kirkness E.F."/>
            <person name="Koerich L.B."/>
            <person name="Kristiansen K."/>
            <person name="Kudrna D."/>
            <person name="Kulathinal R.J."/>
            <person name="Kumar S."/>
            <person name="Kwok R."/>
            <person name="Lander E."/>
            <person name="Langley C.H."/>
            <person name="Lapoint R."/>
            <person name="Lazzaro B.P."/>
            <person name="Lee S.J."/>
            <person name="Levesque L."/>
            <person name="Li R."/>
            <person name="Lin C.F."/>
            <person name="Lin M.F."/>
            <person name="Lindblad-Toh K."/>
            <person name="Llopart A."/>
            <person name="Long M."/>
            <person name="Low L."/>
            <person name="Lozovsky E."/>
            <person name="Lu J."/>
            <person name="Luo M."/>
            <person name="Machado C.A."/>
            <person name="Makalowski W."/>
            <person name="Marzo M."/>
            <person name="Matsuda M."/>
            <person name="Matzkin L."/>
            <person name="McAllister B."/>
            <person name="McBride C.S."/>
            <person name="McKernan B."/>
            <person name="McKernan K."/>
            <person name="Mendez-Lago M."/>
            <person name="Minx P."/>
            <person name="Mollenhauer M.U."/>
            <person name="Montooth K."/>
            <person name="Mount S.M."/>
            <person name="Mu X."/>
            <person name="Myers E."/>
            <person name="Negre B."/>
            <person name="Newfeld S."/>
            <person name="Nielsen R."/>
            <person name="Noor M.A."/>
            <person name="O'Grady P."/>
            <person name="Pachter L."/>
            <person name="Papaceit M."/>
            <person name="Parisi M.J."/>
            <person name="Parisi M."/>
            <person name="Parts L."/>
            <person name="Pedersen J.S."/>
            <person name="Pesole G."/>
            <person name="Phillippy A.M."/>
            <person name="Ponting C.P."/>
            <person name="Pop M."/>
            <person name="Porcelli D."/>
            <person name="Powell J.R."/>
            <person name="Prohaska S."/>
            <person name="Pruitt K."/>
            <person name="Puig M."/>
            <person name="Quesneville H."/>
            <person name="Ram K.R."/>
            <person name="Rand D."/>
            <person name="Rasmussen M.D."/>
            <person name="Reed L.K."/>
            <person name="Reenan R."/>
            <person name="Reily A."/>
            <person name="Remington K.A."/>
            <person name="Rieger T.T."/>
            <person name="Ritchie M.G."/>
            <person name="Robin C."/>
            <person name="Rogers Y.H."/>
            <person name="Rohde C."/>
            <person name="Rozas J."/>
            <person name="Rubenfield M.J."/>
            <person name="Ruiz A."/>
            <person name="Russo S."/>
            <person name="Salzberg S.L."/>
            <person name="Sanchez-Gracia A."/>
            <person name="Saranga D.J."/>
            <person name="Sato H."/>
            <person name="Schaeffer S.W."/>
            <person name="Schatz M.C."/>
            <person name="Schlenke T."/>
            <person name="Schwartz R."/>
            <person name="Segarra C."/>
            <person name="Singh R.S."/>
            <person name="Sirot L."/>
            <person name="Sirota M."/>
            <person name="Sisneros N.B."/>
            <person name="Smith C.D."/>
            <person name="Smith T.F."/>
            <person name="Spieth J."/>
            <person name="Stage D.E."/>
            <person name="Stark A."/>
            <person name="Stephan W."/>
            <person name="Strausberg R.L."/>
            <person name="Strempel S."/>
            <person name="Sturgill D."/>
            <person name="Sutton G."/>
            <person name="Sutton G.G."/>
            <person name="Tao W."/>
            <person name="Teichmann S."/>
            <person name="Tobari Y.N."/>
            <person name="Tomimura Y."/>
            <person name="Tsolas J.M."/>
            <person name="Valente V.L."/>
            <person name="Venter E."/>
            <person name="Venter J.C."/>
            <person name="Vicario S."/>
            <person name="Vieira F.G."/>
            <person name="Vilella A.J."/>
            <person name="Villasante A."/>
            <person name="Walenz B."/>
            <person name="Wang J."/>
            <person name="Wasserman M."/>
            <person name="Watts T."/>
            <person name="Wilson D."/>
            <person name="Wilson R.K."/>
            <person name="Wing R.A."/>
            <person name="Wolfner M.F."/>
            <person name="Wong A."/>
            <person name="Wong G.K."/>
            <person name="Wu C.I."/>
            <person name="Wu G."/>
            <person name="Yamamoto D."/>
            <person name="Yang H.P."/>
            <person name="Yang S.P."/>
            <person name="Yorke J.A."/>
            <person name="Yoshida K."/>
            <person name="Zdobnov E."/>
            <person name="Zhang P."/>
            <person name="Zhang Y."/>
            <person name="Zimin A.V."/>
            <person name="Baldwin J."/>
            <person name="Abdouelleil A."/>
            <person name="Abdulkadir J."/>
            <person name="Abebe A."/>
            <person name="Abera B."/>
            <person name="Abreu J."/>
            <person name="Acer S.C."/>
            <person name="Aftuck L."/>
            <person name="Alexander A."/>
            <person name="An P."/>
            <person name="Anderson E."/>
            <person name="Anderson S."/>
            <person name="Arachi H."/>
            <person name="Azer M."/>
            <person name="Bachantsang P."/>
            <person name="Barry A."/>
            <person name="Bayul T."/>
            <person name="Berlin A."/>
            <person name="Bessette D."/>
            <person name="Bloom T."/>
            <person name="Blye J."/>
            <person name="Boguslavskiy L."/>
            <person name="Bonnet C."/>
            <person name="Boukhgalter B."/>
            <person name="Bourzgui I."/>
            <person name="Brown A."/>
            <person name="Cahill P."/>
            <person name="Channer S."/>
            <person name="Cheshatsang Y."/>
            <person name="Chuda L."/>
            <person name="Citroen M."/>
            <person name="Collymore A."/>
            <person name="Cooke P."/>
            <person name="Costello M."/>
            <person name="D'Aco K."/>
            <person name="Daza R."/>
            <person name="De Haan G."/>
            <person name="DeGray S."/>
            <person name="DeMaso C."/>
            <person name="Dhargay N."/>
            <person name="Dooley K."/>
            <person name="Dooley E."/>
            <person name="Doricent M."/>
            <person name="Dorje P."/>
            <person name="Dorjee K."/>
            <person name="Dupes A."/>
            <person name="Elong R."/>
            <person name="Falk J."/>
            <person name="Farina A."/>
            <person name="Faro S."/>
            <person name="Ferguson D."/>
            <person name="Fisher S."/>
            <person name="Foley C.D."/>
            <person name="Franke A."/>
            <person name="Friedrich D."/>
            <person name="Gadbois L."/>
            <person name="Gearin G."/>
            <person name="Gearin C.R."/>
            <person name="Giannoukos G."/>
            <person name="Goode T."/>
            <person name="Graham J."/>
            <person name="Grandbois E."/>
            <person name="Grewal S."/>
            <person name="Gyaltsen K."/>
            <person name="Hafez N."/>
            <person name="Hagos B."/>
            <person name="Hall J."/>
            <person name="Henson C."/>
            <person name="Hollinger A."/>
            <person name="Honan T."/>
            <person name="Huard M.D."/>
            <person name="Hughes L."/>
            <person name="Hurhula B."/>
            <person name="Husby M.E."/>
            <person name="Kamat A."/>
            <person name="Kanga B."/>
            <person name="Kashin S."/>
            <person name="Khazanovich D."/>
            <person name="Kisner P."/>
            <person name="Lance K."/>
            <person name="Lara M."/>
            <person name="Lee W."/>
            <person name="Lennon N."/>
            <person name="Letendre F."/>
            <person name="LeVine R."/>
            <person name="Lipovsky A."/>
            <person name="Liu X."/>
            <person name="Liu J."/>
            <person name="Liu S."/>
            <person name="Lokyitsang T."/>
            <person name="Lokyitsang Y."/>
            <person name="Lubonja R."/>
            <person name="Lui A."/>
            <person name="MacDonald P."/>
            <person name="Magnisalis V."/>
            <person name="Maru K."/>
            <person name="Matthews C."/>
            <person name="McCusker W."/>
            <person name="McDonough S."/>
            <person name="Mehta T."/>
            <person name="Meldrim J."/>
            <person name="Meneus L."/>
            <person name="Mihai O."/>
            <person name="Mihalev A."/>
            <person name="Mihova T."/>
            <person name="Mittelman R."/>
            <person name="Mlenga V."/>
            <person name="Montmayeur A."/>
            <person name="Mulrain L."/>
            <person name="Navidi A."/>
            <person name="Naylor J."/>
            <person name="Negash T."/>
            <person name="Nguyen T."/>
            <person name="Nguyen N."/>
            <person name="Nicol R."/>
            <person name="Norbu C."/>
            <person name="Norbu N."/>
            <person name="Novod N."/>
            <person name="O'Neill B."/>
            <person name="Osman S."/>
            <person name="Markiewicz E."/>
            <person name="Oyono O.L."/>
            <person name="Patti C."/>
            <person name="Phunkhang P."/>
            <person name="Pierre F."/>
            <person name="Priest M."/>
            <person name="Raghuraman S."/>
            <person name="Rege F."/>
            <person name="Reyes R."/>
            <person name="Rise C."/>
            <person name="Rogov P."/>
            <person name="Ross K."/>
            <person name="Ryan E."/>
            <person name="Settipalli S."/>
            <person name="Shea T."/>
            <person name="Sherpa N."/>
            <person name="Shi L."/>
            <person name="Shih D."/>
            <person name="Sparrow T."/>
            <person name="Spaulding J."/>
            <person name="Stalker J."/>
            <person name="Stange-Thomann N."/>
            <person name="Stavropoulos S."/>
            <person name="Stone C."/>
            <person name="Strader C."/>
            <person name="Tesfaye S."/>
            <person name="Thomson T."/>
            <person name="Thoulutsang Y."/>
            <person name="Thoulutsang D."/>
            <person name="Topham K."/>
            <person name="Topping I."/>
            <person name="Tsamla T."/>
            <person name="Vassiliev H."/>
            <person name="Vo A."/>
            <person name="Wangchuk T."/>
            <person name="Wangdi T."/>
            <person name="Weiand M."/>
            <person name="Wilkinson J."/>
            <person name="Wilson A."/>
            <person name="Yadav S."/>
            <person name="Young G."/>
            <person name="Yu Q."/>
            <person name="Zembek L."/>
            <person name="Zhong D."/>
            <person name="Zimmer A."/>
            <person name="Zwirko Z."/>
            <person name="Jaffe D.B."/>
            <person name="Alvarez P."/>
            <person name="Brockman W."/>
            <person name="Butler J."/>
            <person name="Chin C."/>
            <person name="Gnerre S."/>
            <person name="Grabherr M."/>
            <person name="Kleber M."/>
            <person name="Mauceli E."/>
            <person name="MacCallum I."/>
        </authorList>
    </citation>
    <scope>NUCLEOTIDE SEQUENCE [LARGE SCALE GENOMIC DNA]</scope>
    <source>
        <strain evidence="7">Tucson 14030-0811.24</strain>
    </source>
</reference>
<name>B4NKD9_DROWI</name>
<dbReference type="SUPFAM" id="SSF101898">
    <property type="entry name" value="NHL repeat"/>
    <property type="match status" value="1"/>
</dbReference>
<dbReference type="eggNOG" id="ENOG502RKNG">
    <property type="taxonomic scope" value="Eukaryota"/>
</dbReference>
<dbReference type="GO" id="GO:0005576">
    <property type="term" value="C:extracellular region"/>
    <property type="evidence" value="ECO:0007669"/>
    <property type="project" value="UniProtKB-SubCell"/>
</dbReference>
<organism evidence="6 7">
    <name type="scientific">Drosophila willistoni</name>
    <name type="common">Fruit fly</name>
    <dbReference type="NCBI Taxonomy" id="7260"/>
    <lineage>
        <taxon>Eukaryota</taxon>
        <taxon>Metazoa</taxon>
        <taxon>Ecdysozoa</taxon>
        <taxon>Arthropoda</taxon>
        <taxon>Hexapoda</taxon>
        <taxon>Insecta</taxon>
        <taxon>Pterygota</taxon>
        <taxon>Neoptera</taxon>
        <taxon>Endopterygota</taxon>
        <taxon>Diptera</taxon>
        <taxon>Brachycera</taxon>
        <taxon>Muscomorpha</taxon>
        <taxon>Ephydroidea</taxon>
        <taxon>Drosophilidae</taxon>
        <taxon>Drosophila</taxon>
        <taxon>Sophophora</taxon>
    </lineage>
</organism>
<dbReference type="FunFam" id="2.120.10.30:FF:000045">
    <property type="entry name" value="Blast:Protein yellow"/>
    <property type="match status" value="2"/>
</dbReference>
<dbReference type="HOGENOM" id="CLU_031076_1_0_1"/>
<dbReference type="InParanoid" id="B4NKD9"/>
<dbReference type="PANTHER" id="PTHR10009">
    <property type="entry name" value="PROTEIN YELLOW-RELATED"/>
    <property type="match status" value="1"/>
</dbReference>
<keyword evidence="7" id="KW-1185">Reference proteome</keyword>
<evidence type="ECO:0000256" key="3">
    <source>
        <dbReference type="ARBA" id="ARBA00022525"/>
    </source>
</evidence>
<dbReference type="FunCoup" id="B4NKD9">
    <property type="interactions" value="15"/>
</dbReference>
<comment type="subcellular location">
    <subcellularLocation>
        <location evidence="1">Secreted</location>
    </subcellularLocation>
</comment>
<accession>B4NKD9</accession>
<feature type="chain" id="PRO_5006458477" description="Bee-milk protein" evidence="5">
    <location>
        <begin position="22"/>
        <end position="942"/>
    </location>
</feature>
<evidence type="ECO:0008006" key="8">
    <source>
        <dbReference type="Google" id="ProtNLM"/>
    </source>
</evidence>
<keyword evidence="3" id="KW-0964">Secreted</keyword>
<evidence type="ECO:0000256" key="5">
    <source>
        <dbReference type="SAM" id="SignalP"/>
    </source>
</evidence>
<dbReference type="InterPro" id="IPR011042">
    <property type="entry name" value="6-blade_b-propeller_TolB-like"/>
</dbReference>
<feature type="signal peptide" evidence="5">
    <location>
        <begin position="1"/>
        <end position="21"/>
    </location>
</feature>
<comment type="similarity">
    <text evidence="2">Belongs to the major royal jelly protein family.</text>
</comment>
<evidence type="ECO:0000256" key="2">
    <source>
        <dbReference type="ARBA" id="ARBA00009127"/>
    </source>
</evidence>
<dbReference type="Pfam" id="PF03022">
    <property type="entry name" value="MRJP"/>
    <property type="match status" value="2"/>
</dbReference>